<dbReference type="GO" id="GO:0007166">
    <property type="term" value="P:cell surface receptor signaling pathway"/>
    <property type="evidence" value="ECO:0007669"/>
    <property type="project" value="InterPro"/>
</dbReference>
<dbReference type="STRING" id="1381753.V2XAQ8"/>
<dbReference type="HOGENOM" id="CLU_785473_0_0_1"/>
<organism evidence="2 3">
    <name type="scientific">Moniliophthora roreri (strain MCA 2997)</name>
    <name type="common">Cocoa frosty pod rot fungus</name>
    <name type="synonym">Crinipellis roreri</name>
    <dbReference type="NCBI Taxonomy" id="1381753"/>
    <lineage>
        <taxon>Eukaryota</taxon>
        <taxon>Fungi</taxon>
        <taxon>Dikarya</taxon>
        <taxon>Basidiomycota</taxon>
        <taxon>Agaricomycotina</taxon>
        <taxon>Agaricomycetes</taxon>
        <taxon>Agaricomycetidae</taxon>
        <taxon>Agaricales</taxon>
        <taxon>Marasmiineae</taxon>
        <taxon>Marasmiaceae</taxon>
        <taxon>Moniliophthora</taxon>
    </lineage>
</organism>
<evidence type="ECO:0000313" key="2">
    <source>
        <dbReference type="EMBL" id="ESK90822.1"/>
    </source>
</evidence>
<name>V2XAQ8_MONRO</name>
<keyword evidence="3" id="KW-1185">Reference proteome</keyword>
<gene>
    <name evidence="2" type="ORF">Moror_16528</name>
</gene>
<feature type="compositionally biased region" description="Low complexity" evidence="1">
    <location>
        <begin position="182"/>
        <end position="204"/>
    </location>
</feature>
<comment type="caution">
    <text evidence="2">The sequence shown here is derived from an EMBL/GenBank/DDBJ whole genome shotgun (WGS) entry which is preliminary data.</text>
</comment>
<dbReference type="InterPro" id="IPR059179">
    <property type="entry name" value="MLKL-like_MCAfunc"/>
</dbReference>
<evidence type="ECO:0000256" key="1">
    <source>
        <dbReference type="SAM" id="MobiDB-lite"/>
    </source>
</evidence>
<dbReference type="Gene3D" id="1.20.930.20">
    <property type="entry name" value="Adaptor protein Cbl, N-terminal domain"/>
    <property type="match status" value="1"/>
</dbReference>
<dbReference type="OrthoDB" id="192148at2759"/>
<dbReference type="AlphaFoldDB" id="V2XAQ8"/>
<dbReference type="Proteomes" id="UP000017559">
    <property type="component" value="Unassembled WGS sequence"/>
</dbReference>
<reference evidence="2 3" key="1">
    <citation type="journal article" date="2014" name="BMC Genomics">
        <title>Genome and secretome analysis of the hemibiotrophic fungal pathogen, Moniliophthora roreri, which causes frosty pod rot disease of cacao: mechanisms of the biotrophic and necrotrophic phases.</title>
        <authorList>
            <person name="Meinhardt L.W."/>
            <person name="Costa G.G.L."/>
            <person name="Thomazella D.P.T."/>
            <person name="Teixeira P.J.P.L."/>
            <person name="Carazzolle M.F."/>
            <person name="Schuster S.C."/>
            <person name="Carlson J.E."/>
            <person name="Guiltinan M.J."/>
            <person name="Mieczkowski P."/>
            <person name="Farmer A."/>
            <person name="Ramaraj T."/>
            <person name="Crozier J."/>
            <person name="Davis R.E."/>
            <person name="Shao J."/>
            <person name="Melnick R.L."/>
            <person name="Pereira G.A.G."/>
            <person name="Bailey B.A."/>
        </authorList>
    </citation>
    <scope>NUCLEOTIDE SEQUENCE [LARGE SCALE GENOMIC DNA]</scope>
    <source>
        <strain evidence="2 3">MCA 2997</strain>
    </source>
</reference>
<feature type="region of interest" description="Disordered" evidence="1">
    <location>
        <begin position="328"/>
        <end position="353"/>
    </location>
</feature>
<feature type="compositionally biased region" description="Low complexity" evidence="1">
    <location>
        <begin position="229"/>
        <end position="245"/>
    </location>
</feature>
<accession>V2XAQ8</accession>
<sequence>MSDPPTPTSTDGARTPKSKSQRGAVTMEVSMVTLQLLKDAAEASPIPGLGAIPSLALQILTAVQGAKDNKDAFKRLAGDAFAVATVVVEGCQKLEADGKNPPGLQEQLGALKRTMEAIIDFTNRRAGRNAFMRMATSRADVNDIQDYRQQLNQAMHIFAVQSQIDIRATLSRVEALLKNQQSESVELPPSSPAPSSESSLSTPTQQFSSKNPFKPSSTPFTPPLNTDVSPHSSPPSYASPVSTSSPFSILANSQNASITGSITMNNVSGDQNITTNNVNNSNVNTGNVYHRTRYNMHAGPVALRHMSVPGYNPGHWQHNFMGSHQNMLPPGTSRRGRGPRQTFDAHSYLGYGS</sequence>
<dbReference type="CDD" id="cd21037">
    <property type="entry name" value="MLKL_NTD"/>
    <property type="match status" value="1"/>
</dbReference>
<feature type="region of interest" description="Disordered" evidence="1">
    <location>
        <begin position="181"/>
        <end position="245"/>
    </location>
</feature>
<evidence type="ECO:0000313" key="3">
    <source>
        <dbReference type="Proteomes" id="UP000017559"/>
    </source>
</evidence>
<dbReference type="EMBL" id="AWSO01000402">
    <property type="protein sequence ID" value="ESK90822.1"/>
    <property type="molecule type" value="Genomic_DNA"/>
</dbReference>
<dbReference type="KEGG" id="mrr:Moror_16528"/>
<protein>
    <submittedName>
        <fullName evidence="2">Uncharacterized protein</fullName>
    </submittedName>
</protein>
<feature type="region of interest" description="Disordered" evidence="1">
    <location>
        <begin position="1"/>
        <end position="23"/>
    </location>
</feature>
<dbReference type="InterPro" id="IPR036537">
    <property type="entry name" value="Adaptor_Cbl_N_dom_sf"/>
</dbReference>
<proteinExistence type="predicted"/>